<organism evidence="3 4">
    <name type="scientific">Calocera cornea HHB12733</name>
    <dbReference type="NCBI Taxonomy" id="1353952"/>
    <lineage>
        <taxon>Eukaryota</taxon>
        <taxon>Fungi</taxon>
        <taxon>Dikarya</taxon>
        <taxon>Basidiomycota</taxon>
        <taxon>Agaricomycotina</taxon>
        <taxon>Dacrymycetes</taxon>
        <taxon>Dacrymycetales</taxon>
        <taxon>Dacrymycetaceae</taxon>
        <taxon>Calocera</taxon>
    </lineage>
</organism>
<name>A0A165J0U2_9BASI</name>
<dbReference type="InParanoid" id="A0A165J0U2"/>
<keyword evidence="1" id="KW-0378">Hydrolase</keyword>
<dbReference type="InterPro" id="IPR050593">
    <property type="entry name" value="LovG"/>
</dbReference>
<dbReference type="AlphaFoldDB" id="A0A165J0U2"/>
<sequence length="295" mass="33053">MAKGKILALHGFGQNAHIFKTQIKSICRSCEDEFEFGMDSPPDMISQRSTHILVFLDGPILVQLPDEPCNGISLFNDNGLPISRRPPEAVDPLTTPRGWFTFNETWSEFYGVEESLLFLRSALMKEHFDGIFAFSQGASIASYLCTYLEDPLAHPMFYPRFHPPMKFAIFACSLCPVHPPLPARLRTPTLHVLGRTDTFMPATKSWALIGACTNARVEYHEGGHFVRTKATWRKFFREWMLAFRPGSWVDPDDVLSPMPTVISEESLARARTPISELTALGSGLPVNPECGLCMA</sequence>
<dbReference type="GO" id="GO:0016787">
    <property type="term" value="F:hydrolase activity"/>
    <property type="evidence" value="ECO:0007669"/>
    <property type="project" value="UniProtKB-KW"/>
</dbReference>
<dbReference type="GO" id="GO:0005737">
    <property type="term" value="C:cytoplasm"/>
    <property type="evidence" value="ECO:0007669"/>
    <property type="project" value="TreeGrafter"/>
</dbReference>
<gene>
    <name evidence="3" type="ORF">CALCODRAFT_506428</name>
</gene>
<dbReference type="PANTHER" id="PTHR48070:SF6">
    <property type="entry name" value="ESTERASE OVCA2"/>
    <property type="match status" value="1"/>
</dbReference>
<dbReference type="EMBL" id="KV423925">
    <property type="protein sequence ID" value="KZT61221.1"/>
    <property type="molecule type" value="Genomic_DNA"/>
</dbReference>
<evidence type="ECO:0000256" key="1">
    <source>
        <dbReference type="ARBA" id="ARBA00022801"/>
    </source>
</evidence>
<protein>
    <recommendedName>
        <fullName evidence="2">Serine hydrolase domain-containing protein</fullName>
    </recommendedName>
</protein>
<dbReference type="STRING" id="1353952.A0A165J0U2"/>
<dbReference type="OrthoDB" id="2094269at2759"/>
<dbReference type="SUPFAM" id="SSF53474">
    <property type="entry name" value="alpha/beta-Hydrolases"/>
    <property type="match status" value="1"/>
</dbReference>
<dbReference type="GO" id="GO:0005634">
    <property type="term" value="C:nucleus"/>
    <property type="evidence" value="ECO:0007669"/>
    <property type="project" value="TreeGrafter"/>
</dbReference>
<accession>A0A165J0U2</accession>
<evidence type="ECO:0000313" key="4">
    <source>
        <dbReference type="Proteomes" id="UP000076842"/>
    </source>
</evidence>
<dbReference type="FunCoup" id="A0A165J0U2">
    <property type="interactions" value="161"/>
</dbReference>
<dbReference type="Proteomes" id="UP000076842">
    <property type="component" value="Unassembled WGS sequence"/>
</dbReference>
<dbReference type="PANTHER" id="PTHR48070">
    <property type="entry name" value="ESTERASE OVCA2"/>
    <property type="match status" value="1"/>
</dbReference>
<dbReference type="Pfam" id="PF03959">
    <property type="entry name" value="FSH1"/>
    <property type="match status" value="1"/>
</dbReference>
<dbReference type="InterPro" id="IPR029058">
    <property type="entry name" value="AB_hydrolase_fold"/>
</dbReference>
<evidence type="ECO:0000259" key="2">
    <source>
        <dbReference type="Pfam" id="PF03959"/>
    </source>
</evidence>
<keyword evidence="4" id="KW-1185">Reference proteome</keyword>
<evidence type="ECO:0000313" key="3">
    <source>
        <dbReference type="EMBL" id="KZT61221.1"/>
    </source>
</evidence>
<feature type="domain" description="Serine hydrolase" evidence="2">
    <location>
        <begin position="3"/>
        <end position="234"/>
    </location>
</feature>
<proteinExistence type="predicted"/>
<reference evidence="3 4" key="1">
    <citation type="journal article" date="2016" name="Mol. Biol. Evol.">
        <title>Comparative Genomics of Early-Diverging Mushroom-Forming Fungi Provides Insights into the Origins of Lignocellulose Decay Capabilities.</title>
        <authorList>
            <person name="Nagy L.G."/>
            <person name="Riley R."/>
            <person name="Tritt A."/>
            <person name="Adam C."/>
            <person name="Daum C."/>
            <person name="Floudas D."/>
            <person name="Sun H."/>
            <person name="Yadav J.S."/>
            <person name="Pangilinan J."/>
            <person name="Larsson K.H."/>
            <person name="Matsuura K."/>
            <person name="Barry K."/>
            <person name="Labutti K."/>
            <person name="Kuo R."/>
            <person name="Ohm R.A."/>
            <person name="Bhattacharya S.S."/>
            <person name="Shirouzu T."/>
            <person name="Yoshinaga Y."/>
            <person name="Martin F.M."/>
            <person name="Grigoriev I.V."/>
            <person name="Hibbett D.S."/>
        </authorList>
    </citation>
    <scope>NUCLEOTIDE SEQUENCE [LARGE SCALE GENOMIC DNA]</scope>
    <source>
        <strain evidence="3 4">HHB12733</strain>
    </source>
</reference>
<dbReference type="Gene3D" id="3.40.50.1820">
    <property type="entry name" value="alpha/beta hydrolase"/>
    <property type="match status" value="1"/>
</dbReference>
<dbReference type="InterPro" id="IPR005645">
    <property type="entry name" value="FSH-like_dom"/>
</dbReference>